<reference evidence="2" key="1">
    <citation type="journal article" date="2016" name="Ticks Tick Borne Dis.">
        <title>De novo assembly and annotation of the salivary gland transcriptome of Rhipicephalus appendiculatus male and female ticks during blood feeding.</title>
        <authorList>
            <person name="de Castro M.H."/>
            <person name="de Klerk D."/>
            <person name="Pienaar R."/>
            <person name="Latif A.A."/>
            <person name="Rees D.J."/>
            <person name="Mans B.J."/>
        </authorList>
    </citation>
    <scope>NUCLEOTIDE SEQUENCE</scope>
    <source>
        <tissue evidence="2">Salivary glands</tissue>
    </source>
</reference>
<name>A0A131YTU2_RHIAP</name>
<feature type="signal peptide" evidence="1">
    <location>
        <begin position="1"/>
        <end position="16"/>
    </location>
</feature>
<sequence length="102" mass="11005">MKFLLLLFLTIALVLTASLITGNAVSQVSKHCNDTFPTGKCPDGSRPSNSKARWSYLEKGNCCSISRWATCIPTKNVFDTVGECQDACLGGAPEGDCEESRK</sequence>
<dbReference type="Gene3D" id="4.10.410.10">
    <property type="entry name" value="Pancreatic trypsin inhibitor Kunitz domain"/>
    <property type="match status" value="1"/>
</dbReference>
<evidence type="ECO:0000256" key="1">
    <source>
        <dbReference type="SAM" id="SignalP"/>
    </source>
</evidence>
<feature type="chain" id="PRO_5007286098" evidence="1">
    <location>
        <begin position="17"/>
        <end position="102"/>
    </location>
</feature>
<dbReference type="InterPro" id="IPR036880">
    <property type="entry name" value="Kunitz_BPTI_sf"/>
</dbReference>
<organism evidence="2">
    <name type="scientific">Rhipicephalus appendiculatus</name>
    <name type="common">Brown ear tick</name>
    <dbReference type="NCBI Taxonomy" id="34631"/>
    <lineage>
        <taxon>Eukaryota</taxon>
        <taxon>Metazoa</taxon>
        <taxon>Ecdysozoa</taxon>
        <taxon>Arthropoda</taxon>
        <taxon>Chelicerata</taxon>
        <taxon>Arachnida</taxon>
        <taxon>Acari</taxon>
        <taxon>Parasitiformes</taxon>
        <taxon>Ixodida</taxon>
        <taxon>Ixodoidea</taxon>
        <taxon>Ixodidae</taxon>
        <taxon>Rhipicephalinae</taxon>
        <taxon>Rhipicephalus</taxon>
        <taxon>Rhipicephalus</taxon>
    </lineage>
</organism>
<dbReference type="GO" id="GO:0004867">
    <property type="term" value="F:serine-type endopeptidase inhibitor activity"/>
    <property type="evidence" value="ECO:0007669"/>
    <property type="project" value="InterPro"/>
</dbReference>
<evidence type="ECO:0000313" key="2">
    <source>
        <dbReference type="EMBL" id="JAP81910.1"/>
    </source>
</evidence>
<dbReference type="EMBL" id="GEDV01006647">
    <property type="protein sequence ID" value="JAP81910.1"/>
    <property type="molecule type" value="Transcribed_RNA"/>
</dbReference>
<dbReference type="AlphaFoldDB" id="A0A131YTU2"/>
<dbReference type="SUPFAM" id="SSF57362">
    <property type="entry name" value="BPTI-like"/>
    <property type="match status" value="1"/>
</dbReference>
<proteinExistence type="predicted"/>
<keyword evidence="1" id="KW-0732">Signal</keyword>
<protein>
    <submittedName>
        <fullName evidence="2">Pancreatic trypsin inhibitor</fullName>
    </submittedName>
</protein>
<accession>A0A131YTU2</accession>